<feature type="transmembrane region" description="Helical" evidence="7">
    <location>
        <begin position="314"/>
        <end position="334"/>
    </location>
</feature>
<dbReference type="InterPro" id="IPR010920">
    <property type="entry name" value="LSM_dom_sf"/>
</dbReference>
<dbReference type="InterPro" id="IPR045275">
    <property type="entry name" value="MscS_archaea/bacteria_type"/>
</dbReference>
<dbReference type="AlphaFoldDB" id="A0A9X2SYR4"/>
<dbReference type="Proteomes" id="UP001142175">
    <property type="component" value="Unassembled WGS sequence"/>
</dbReference>
<keyword evidence="8" id="KW-0732">Signal</keyword>
<evidence type="ECO:0000256" key="5">
    <source>
        <dbReference type="ARBA" id="ARBA00022989"/>
    </source>
</evidence>
<dbReference type="RefSeq" id="WP_258421420.1">
    <property type="nucleotide sequence ID" value="NZ_JANSUY010000001.1"/>
</dbReference>
<name>A0A9X2SYR4_9BACT</name>
<feature type="transmembrane region" description="Helical" evidence="7">
    <location>
        <begin position="153"/>
        <end position="174"/>
    </location>
</feature>
<feature type="transmembrane region" description="Helical" evidence="7">
    <location>
        <begin position="346"/>
        <end position="373"/>
    </location>
</feature>
<evidence type="ECO:0000256" key="6">
    <source>
        <dbReference type="ARBA" id="ARBA00023136"/>
    </source>
</evidence>
<evidence type="ECO:0000259" key="10">
    <source>
        <dbReference type="Pfam" id="PF21082"/>
    </source>
</evidence>
<comment type="similarity">
    <text evidence="2">Belongs to the MscS (TC 1.A.23) family.</text>
</comment>
<dbReference type="SUPFAM" id="SSF50182">
    <property type="entry name" value="Sm-like ribonucleoproteins"/>
    <property type="match status" value="1"/>
</dbReference>
<organism evidence="11 12">
    <name type="scientific">Aquiflexum gelatinilyticum</name>
    <dbReference type="NCBI Taxonomy" id="2961943"/>
    <lineage>
        <taxon>Bacteria</taxon>
        <taxon>Pseudomonadati</taxon>
        <taxon>Bacteroidota</taxon>
        <taxon>Cytophagia</taxon>
        <taxon>Cytophagales</taxon>
        <taxon>Cyclobacteriaceae</taxon>
        <taxon>Aquiflexum</taxon>
    </lineage>
</organism>
<dbReference type="Pfam" id="PF00924">
    <property type="entry name" value="MS_channel_2nd"/>
    <property type="match status" value="1"/>
</dbReference>
<dbReference type="InterPro" id="IPR011066">
    <property type="entry name" value="MscS_channel_C_sf"/>
</dbReference>
<dbReference type="GO" id="GO:0008381">
    <property type="term" value="F:mechanosensitive monoatomic ion channel activity"/>
    <property type="evidence" value="ECO:0007669"/>
    <property type="project" value="InterPro"/>
</dbReference>
<evidence type="ECO:0000256" key="7">
    <source>
        <dbReference type="SAM" id="Phobius"/>
    </source>
</evidence>
<evidence type="ECO:0000259" key="9">
    <source>
        <dbReference type="Pfam" id="PF00924"/>
    </source>
</evidence>
<keyword evidence="5 7" id="KW-1133">Transmembrane helix</keyword>
<evidence type="ECO:0000313" key="12">
    <source>
        <dbReference type="Proteomes" id="UP001142175"/>
    </source>
</evidence>
<dbReference type="GO" id="GO:0005886">
    <property type="term" value="C:plasma membrane"/>
    <property type="evidence" value="ECO:0007669"/>
    <property type="project" value="UniProtKB-SubCell"/>
</dbReference>
<evidence type="ECO:0000313" key="11">
    <source>
        <dbReference type="EMBL" id="MCR9013518.1"/>
    </source>
</evidence>
<gene>
    <name evidence="11" type="ORF">NU887_00655</name>
</gene>
<sequence>MAINRKINFIGFIVLLALVLGSFSAFSQSDSTAAESPGIRNGIQGYPVLGVMNDTVFYVFIKMGASSPSERAKHITDKIRRLYEDPEFNVDSLAIEESEFSVDLVYRDIIVTSVSPDDAAVYGLSLREISEEAKSRISQSIKVAKEERKLSKILFRVLYTCIVFFVALLLYWLLNKGYVRILKYLKRNRDKLLKNLSYKDYTFLTAEQELRAILILLRGTRLFLYFALGYAVLSIGFSIFPLTRGWADALLGLVWSPFRSILIAIWDYVPSLVTILVIVFVMYNVIRLVRYVFQEIEAEKLKISGFHADWAMPTYGIVRVLLYAFMVVLIFPYLPGSESNVFRGVSVFIGILFSLGSSSAIANMVAGLVITYMRPFKIGDKIKIGDTTGVVLEKTLLVTRVRTIKNEEITIPNSSVLGGNTTNYSTLAKTEGLIINTTVTIGYDVPWRETHAALIEAALRTDLVLKEPSPFVFQTSLDDFYVSYQLNAYTRESIGMAKVYSELHQNIQDVFFERGIEIMSPHYRAARDGNMSTIPTKYLPQDYQAPAFNFKTDQKKEI</sequence>
<evidence type="ECO:0000256" key="8">
    <source>
        <dbReference type="SAM" id="SignalP"/>
    </source>
</evidence>
<keyword evidence="6 7" id="KW-0472">Membrane</keyword>
<feature type="chain" id="PRO_5040728873" evidence="8">
    <location>
        <begin position="28"/>
        <end position="558"/>
    </location>
</feature>
<accession>A0A9X2SYR4</accession>
<dbReference type="Gene3D" id="3.30.70.100">
    <property type="match status" value="1"/>
</dbReference>
<protein>
    <submittedName>
        <fullName evidence="11">Mechanosensitive ion channel family protein</fullName>
    </submittedName>
</protein>
<comment type="subcellular location">
    <subcellularLocation>
        <location evidence="1">Cell membrane</location>
        <topology evidence="1">Multi-pass membrane protein</topology>
    </subcellularLocation>
</comment>
<dbReference type="PANTHER" id="PTHR30221">
    <property type="entry name" value="SMALL-CONDUCTANCE MECHANOSENSITIVE CHANNEL"/>
    <property type="match status" value="1"/>
</dbReference>
<dbReference type="Gene3D" id="2.30.30.60">
    <property type="match status" value="1"/>
</dbReference>
<comment type="caution">
    <text evidence="11">The sequence shown here is derived from an EMBL/GenBank/DDBJ whole genome shotgun (WGS) entry which is preliminary data.</text>
</comment>
<keyword evidence="4 7" id="KW-0812">Transmembrane</keyword>
<dbReference type="PANTHER" id="PTHR30221:SF18">
    <property type="entry name" value="SLL0590 PROTEIN"/>
    <property type="match status" value="1"/>
</dbReference>
<feature type="signal peptide" evidence="8">
    <location>
        <begin position="1"/>
        <end position="27"/>
    </location>
</feature>
<keyword evidence="3" id="KW-1003">Cell membrane</keyword>
<evidence type="ECO:0000256" key="2">
    <source>
        <dbReference type="ARBA" id="ARBA00008017"/>
    </source>
</evidence>
<dbReference type="InterPro" id="IPR023408">
    <property type="entry name" value="MscS_beta-dom_sf"/>
</dbReference>
<keyword evidence="12" id="KW-1185">Reference proteome</keyword>
<dbReference type="Pfam" id="PF21082">
    <property type="entry name" value="MS_channel_3rd"/>
    <property type="match status" value="1"/>
</dbReference>
<dbReference type="EMBL" id="JANSUY010000001">
    <property type="protein sequence ID" value="MCR9013518.1"/>
    <property type="molecule type" value="Genomic_DNA"/>
</dbReference>
<dbReference type="InterPro" id="IPR049278">
    <property type="entry name" value="MS_channel_C"/>
</dbReference>
<reference evidence="11" key="1">
    <citation type="submission" date="2022-08" db="EMBL/GenBank/DDBJ databases">
        <authorList>
            <person name="Zhang D."/>
        </authorList>
    </citation>
    <scope>NUCLEOTIDE SEQUENCE</scope>
    <source>
        <strain evidence="11">XJ19-11</strain>
    </source>
</reference>
<evidence type="ECO:0000256" key="1">
    <source>
        <dbReference type="ARBA" id="ARBA00004651"/>
    </source>
</evidence>
<proteinExistence type="inferred from homology"/>
<dbReference type="Gene3D" id="1.10.287.1260">
    <property type="match status" value="1"/>
</dbReference>
<feature type="domain" description="Mechanosensitive ion channel MscS" evidence="9">
    <location>
        <begin position="360"/>
        <end position="425"/>
    </location>
</feature>
<feature type="transmembrane region" description="Helical" evidence="7">
    <location>
        <begin position="272"/>
        <end position="293"/>
    </location>
</feature>
<feature type="transmembrane region" description="Helical" evidence="7">
    <location>
        <begin position="222"/>
        <end position="242"/>
    </location>
</feature>
<evidence type="ECO:0000256" key="3">
    <source>
        <dbReference type="ARBA" id="ARBA00022475"/>
    </source>
</evidence>
<evidence type="ECO:0000256" key="4">
    <source>
        <dbReference type="ARBA" id="ARBA00022692"/>
    </source>
</evidence>
<feature type="domain" description="Mechanosensitive ion channel MscS C-terminal" evidence="10">
    <location>
        <begin position="435"/>
        <end position="518"/>
    </location>
</feature>
<dbReference type="InterPro" id="IPR006685">
    <property type="entry name" value="MscS_channel_2nd"/>
</dbReference>
<dbReference type="SUPFAM" id="SSF82689">
    <property type="entry name" value="Mechanosensitive channel protein MscS (YggB), C-terminal domain"/>
    <property type="match status" value="1"/>
</dbReference>